<name>B5VQX7_YEAS6</name>
<organism evidence="1 2">
    <name type="scientific">Saccharomyces cerevisiae (strain AWRI1631)</name>
    <name type="common">Baker's yeast</name>
    <dbReference type="NCBI Taxonomy" id="545124"/>
    <lineage>
        <taxon>Eukaryota</taxon>
        <taxon>Fungi</taxon>
        <taxon>Dikarya</taxon>
        <taxon>Ascomycota</taxon>
        <taxon>Saccharomycotina</taxon>
        <taxon>Saccharomycetes</taxon>
        <taxon>Saccharomycetales</taxon>
        <taxon>Saccharomycetaceae</taxon>
        <taxon>Saccharomyces</taxon>
    </lineage>
</organism>
<dbReference type="EMBL" id="ABSV01002016">
    <property type="protein sequence ID" value="EDZ69668.1"/>
    <property type="molecule type" value="Genomic_DNA"/>
</dbReference>
<reference evidence="1 2" key="1">
    <citation type="journal article" date="2008" name="FEMS Yeast Res.">
        <title>Comparative genome analysis of a Saccharomyces cerevisiae wine strain.</title>
        <authorList>
            <person name="Borneman A.R."/>
            <person name="Forgan A.H."/>
            <person name="Pretorius I.S."/>
            <person name="Chambers P.J."/>
        </authorList>
    </citation>
    <scope>NUCLEOTIDE SEQUENCE [LARGE SCALE GENOMIC DNA]</scope>
    <source>
        <strain evidence="1 2">AWRI1631</strain>
    </source>
</reference>
<gene>
    <name evidence="1" type="ORF">AWRI1631_142560</name>
</gene>
<accession>B5VQX7</accession>
<sequence length="36" mass="4349">MKKELNIRKKTYLRLVQKGPIAESKKHFETIEPQEH</sequence>
<dbReference type="Proteomes" id="UP000008988">
    <property type="component" value="Unassembled WGS sequence"/>
</dbReference>
<evidence type="ECO:0000313" key="1">
    <source>
        <dbReference type="EMBL" id="EDZ69668.1"/>
    </source>
</evidence>
<comment type="caution">
    <text evidence="1">The sequence shown here is derived from an EMBL/GenBank/DDBJ whole genome shotgun (WGS) entry which is preliminary data.</text>
</comment>
<proteinExistence type="predicted"/>
<dbReference type="AlphaFoldDB" id="B5VQX7"/>
<protein>
    <submittedName>
        <fullName evidence="1">Uncharacterized protein</fullName>
    </submittedName>
</protein>
<evidence type="ECO:0000313" key="2">
    <source>
        <dbReference type="Proteomes" id="UP000008988"/>
    </source>
</evidence>